<evidence type="ECO:0000313" key="3">
    <source>
        <dbReference type="Proteomes" id="UP000604475"/>
    </source>
</evidence>
<reference evidence="2" key="1">
    <citation type="submission" date="2020-12" db="EMBL/GenBank/DDBJ databases">
        <title>Genomic characterization of non-nitrogen-fixing Frankia strains.</title>
        <authorList>
            <person name="Carlos-Shanley C."/>
            <person name="Guerra T."/>
            <person name="Hahn D."/>
        </authorList>
    </citation>
    <scope>NUCLEOTIDE SEQUENCE</scope>
    <source>
        <strain evidence="2">CN6</strain>
    </source>
</reference>
<comment type="caution">
    <text evidence="2">The sequence shown here is derived from an EMBL/GenBank/DDBJ whole genome shotgun (WGS) entry which is preliminary data.</text>
</comment>
<feature type="region of interest" description="Disordered" evidence="1">
    <location>
        <begin position="1"/>
        <end position="21"/>
    </location>
</feature>
<sequence length="332" mass="36763">MAITEPSPRPRPVLTRPGARTAASAEHQAALAARLTPRDRWLTRMIAEYKVLTTDQIVQIAFPSRRAANHRLRSLYTWRVLDRFQPLLPRGQGSAPAHYVLDIAGATLLAHEDGLDPKKIGYRHDRAIGIAHSQHRNHTVAVNAFFTSLIATARRPGSKARLLTWWSETRCLHEFGDLARPDGYGRWRQDGRDVAFFLELDRGTEPLPRLARKLTGYEDLASNSGTVTPLLFWLPSPRREAGARQALAAALRGLSYPDLAPIATTAADIAALGHGCPTAKYWLPLAPSTTSTSRLSLFDLAVLWPHDVKGQPQYAAAAQRRHGLRAPDLEEP</sequence>
<accession>A0A937RH37</accession>
<dbReference type="EMBL" id="JAEACQ010000245">
    <property type="protein sequence ID" value="MBL7630275.1"/>
    <property type="molecule type" value="Genomic_DNA"/>
</dbReference>
<proteinExistence type="predicted"/>
<evidence type="ECO:0000256" key="1">
    <source>
        <dbReference type="SAM" id="MobiDB-lite"/>
    </source>
</evidence>
<evidence type="ECO:0000313" key="2">
    <source>
        <dbReference type="EMBL" id="MBL7630275.1"/>
    </source>
</evidence>
<dbReference type="RefSeq" id="WP_203003243.1">
    <property type="nucleotide sequence ID" value="NZ_JADWYU010000094.1"/>
</dbReference>
<dbReference type="InterPro" id="IPR025855">
    <property type="entry name" value="Replic_Relax"/>
</dbReference>
<protein>
    <submittedName>
        <fullName evidence="2">Replication-relaxation family protein</fullName>
    </submittedName>
</protein>
<dbReference type="AlphaFoldDB" id="A0A937RH37"/>
<dbReference type="Proteomes" id="UP000604475">
    <property type="component" value="Unassembled WGS sequence"/>
</dbReference>
<name>A0A937RH37_9ACTN</name>
<gene>
    <name evidence="2" type="ORF">I7412_24565</name>
</gene>
<keyword evidence="3" id="KW-1185">Reference proteome</keyword>
<organism evidence="2 3">
    <name type="scientific">Frankia nepalensis</name>
    <dbReference type="NCBI Taxonomy" id="1836974"/>
    <lineage>
        <taxon>Bacteria</taxon>
        <taxon>Bacillati</taxon>
        <taxon>Actinomycetota</taxon>
        <taxon>Actinomycetes</taxon>
        <taxon>Frankiales</taxon>
        <taxon>Frankiaceae</taxon>
        <taxon>Frankia</taxon>
    </lineage>
</organism>
<dbReference type="Pfam" id="PF13814">
    <property type="entry name" value="Replic_Relax"/>
    <property type="match status" value="1"/>
</dbReference>